<organism evidence="2 3">
    <name type="scientific">Lasiosphaeria hispida</name>
    <dbReference type="NCBI Taxonomy" id="260671"/>
    <lineage>
        <taxon>Eukaryota</taxon>
        <taxon>Fungi</taxon>
        <taxon>Dikarya</taxon>
        <taxon>Ascomycota</taxon>
        <taxon>Pezizomycotina</taxon>
        <taxon>Sordariomycetes</taxon>
        <taxon>Sordariomycetidae</taxon>
        <taxon>Sordariales</taxon>
        <taxon>Lasiosphaeriaceae</taxon>
        <taxon>Lasiosphaeria</taxon>
    </lineage>
</organism>
<feature type="region of interest" description="Disordered" evidence="1">
    <location>
        <begin position="150"/>
        <end position="240"/>
    </location>
</feature>
<evidence type="ECO:0000313" key="2">
    <source>
        <dbReference type="EMBL" id="KAK3352986.1"/>
    </source>
</evidence>
<proteinExistence type="predicted"/>
<dbReference type="AlphaFoldDB" id="A0AAJ0ME02"/>
<sequence length="412" mass="43721">MSVFSMIRRGRQAAKEQRAKQAELKKKEEDKTPYRHIPKHAAIDALSSGPASFRDGDRPAILDKNRRRSAMTASGIGMSSMSGMSTLVHDGAPRAHSALSRVSYPSASATPVVRLSRNYSYNSMASGWFSPAPTSGKGKEVERFIDSGCVSRSSSKGSLSRMPLDGFVSNKDRAVSPMESSGGSTSSQDDLEIRRPVKPSGPAASTDITPSIKPSGETGYFHRLHPGHSRRGSGSTPGPGILSRGISSASLAAGIPPVPALLPMQYGSATSFNPSAASVAPLTAKITSSVPHTVMEETSDATNLSETPYQGTIPLPRQKSRVSSDTARLVELETIMSTAPISTMKETREKTRATSVVPALPTDFDQSSFPTPKGQVLPPPKTGKLFKKPSVMAAKTNRWSLRSSKRPAAAAV</sequence>
<feature type="compositionally biased region" description="Basic residues" evidence="1">
    <location>
        <begin position="222"/>
        <end position="231"/>
    </location>
</feature>
<keyword evidence="3" id="KW-1185">Reference proteome</keyword>
<dbReference type="EMBL" id="JAUIQD010000004">
    <property type="protein sequence ID" value="KAK3352986.1"/>
    <property type="molecule type" value="Genomic_DNA"/>
</dbReference>
<dbReference type="Proteomes" id="UP001275084">
    <property type="component" value="Unassembled WGS sequence"/>
</dbReference>
<evidence type="ECO:0000256" key="1">
    <source>
        <dbReference type="SAM" id="MobiDB-lite"/>
    </source>
</evidence>
<reference evidence="2" key="1">
    <citation type="journal article" date="2023" name="Mol. Phylogenet. Evol.">
        <title>Genome-scale phylogeny and comparative genomics of the fungal order Sordariales.</title>
        <authorList>
            <person name="Hensen N."/>
            <person name="Bonometti L."/>
            <person name="Westerberg I."/>
            <person name="Brannstrom I.O."/>
            <person name="Guillou S."/>
            <person name="Cros-Aarteil S."/>
            <person name="Calhoun S."/>
            <person name="Haridas S."/>
            <person name="Kuo A."/>
            <person name="Mondo S."/>
            <person name="Pangilinan J."/>
            <person name="Riley R."/>
            <person name="LaButti K."/>
            <person name="Andreopoulos B."/>
            <person name="Lipzen A."/>
            <person name="Chen C."/>
            <person name="Yan M."/>
            <person name="Daum C."/>
            <person name="Ng V."/>
            <person name="Clum A."/>
            <person name="Steindorff A."/>
            <person name="Ohm R.A."/>
            <person name="Martin F."/>
            <person name="Silar P."/>
            <person name="Natvig D.O."/>
            <person name="Lalanne C."/>
            <person name="Gautier V."/>
            <person name="Ament-Velasquez S.L."/>
            <person name="Kruys A."/>
            <person name="Hutchinson M.I."/>
            <person name="Powell A.J."/>
            <person name="Barry K."/>
            <person name="Miller A.N."/>
            <person name="Grigoriev I.V."/>
            <person name="Debuchy R."/>
            <person name="Gladieux P."/>
            <person name="Hiltunen Thoren M."/>
            <person name="Johannesson H."/>
        </authorList>
    </citation>
    <scope>NUCLEOTIDE SEQUENCE</scope>
    <source>
        <strain evidence="2">CBS 955.72</strain>
    </source>
</reference>
<feature type="region of interest" description="Disordered" evidence="1">
    <location>
        <begin position="1"/>
        <end position="37"/>
    </location>
</feature>
<evidence type="ECO:0000313" key="3">
    <source>
        <dbReference type="Proteomes" id="UP001275084"/>
    </source>
</evidence>
<feature type="compositionally biased region" description="Low complexity" evidence="1">
    <location>
        <begin position="150"/>
        <end position="161"/>
    </location>
</feature>
<feature type="compositionally biased region" description="Basic and acidic residues" evidence="1">
    <location>
        <begin position="13"/>
        <end position="33"/>
    </location>
</feature>
<protein>
    <submittedName>
        <fullName evidence="2">Uncharacterized protein</fullName>
    </submittedName>
</protein>
<accession>A0AAJ0ME02</accession>
<gene>
    <name evidence="2" type="ORF">B0T25DRAFT_198143</name>
</gene>
<name>A0AAJ0ME02_9PEZI</name>
<reference evidence="2" key="2">
    <citation type="submission" date="2023-06" db="EMBL/GenBank/DDBJ databases">
        <authorList>
            <consortium name="Lawrence Berkeley National Laboratory"/>
            <person name="Haridas S."/>
            <person name="Hensen N."/>
            <person name="Bonometti L."/>
            <person name="Westerberg I."/>
            <person name="Brannstrom I.O."/>
            <person name="Guillou S."/>
            <person name="Cros-Aarteil S."/>
            <person name="Calhoun S."/>
            <person name="Kuo A."/>
            <person name="Mondo S."/>
            <person name="Pangilinan J."/>
            <person name="Riley R."/>
            <person name="Labutti K."/>
            <person name="Andreopoulos B."/>
            <person name="Lipzen A."/>
            <person name="Chen C."/>
            <person name="Yanf M."/>
            <person name="Daum C."/>
            <person name="Ng V."/>
            <person name="Clum A."/>
            <person name="Steindorff A."/>
            <person name="Ohm R."/>
            <person name="Martin F."/>
            <person name="Silar P."/>
            <person name="Natvig D."/>
            <person name="Lalanne C."/>
            <person name="Gautier V."/>
            <person name="Ament-Velasquez S.L."/>
            <person name="Kruys A."/>
            <person name="Hutchinson M.I."/>
            <person name="Powell A.J."/>
            <person name="Barry K."/>
            <person name="Miller A.N."/>
            <person name="Grigoriev I.V."/>
            <person name="Debuchy R."/>
            <person name="Gladieux P."/>
            <person name="Thoren M.H."/>
            <person name="Johannesson H."/>
        </authorList>
    </citation>
    <scope>NUCLEOTIDE SEQUENCE</scope>
    <source>
        <strain evidence="2">CBS 955.72</strain>
    </source>
</reference>
<feature type="region of interest" description="Disordered" evidence="1">
    <location>
        <begin position="361"/>
        <end position="386"/>
    </location>
</feature>
<comment type="caution">
    <text evidence="2">The sequence shown here is derived from an EMBL/GenBank/DDBJ whole genome shotgun (WGS) entry which is preliminary data.</text>
</comment>